<protein>
    <submittedName>
        <fullName evidence="1">YqeG family HAD IIIA-type phosphatase</fullName>
    </submittedName>
</protein>
<dbReference type="NCBIfam" id="TIGR01668">
    <property type="entry name" value="YqeG_hyp_ppase"/>
    <property type="match status" value="1"/>
</dbReference>
<dbReference type="Gene3D" id="3.40.50.1000">
    <property type="entry name" value="HAD superfamily/HAD-like"/>
    <property type="match status" value="1"/>
</dbReference>
<dbReference type="InterPro" id="IPR006439">
    <property type="entry name" value="HAD-SF_hydro_IA"/>
</dbReference>
<dbReference type="CDD" id="cd16416">
    <property type="entry name" value="HAD_BsYqeG-like"/>
    <property type="match status" value="1"/>
</dbReference>
<dbReference type="EMBL" id="NSGH01000002">
    <property type="protein sequence ID" value="PBB06878.1"/>
    <property type="molecule type" value="Genomic_DNA"/>
</dbReference>
<organism evidence="1 2">
    <name type="scientific">Salimicrobium humidisoli</name>
    <dbReference type="NCBI Taxonomy" id="2029857"/>
    <lineage>
        <taxon>Bacteria</taxon>
        <taxon>Bacillati</taxon>
        <taxon>Bacillota</taxon>
        <taxon>Bacilli</taxon>
        <taxon>Bacillales</taxon>
        <taxon>Bacillaceae</taxon>
        <taxon>Salimicrobium</taxon>
    </lineage>
</organism>
<dbReference type="RefSeq" id="WP_095821196.1">
    <property type="nucleotide sequence ID" value="NZ_NSGH01000002.1"/>
</dbReference>
<dbReference type="SUPFAM" id="SSF56784">
    <property type="entry name" value="HAD-like"/>
    <property type="match status" value="1"/>
</dbReference>
<dbReference type="NCBIfam" id="TIGR01549">
    <property type="entry name" value="HAD-SF-IA-v1"/>
    <property type="match status" value="1"/>
</dbReference>
<dbReference type="InterPro" id="IPR006549">
    <property type="entry name" value="HAD-SF_hydro_IIIA"/>
</dbReference>
<keyword evidence="2" id="KW-1185">Reference proteome</keyword>
<dbReference type="Pfam" id="PF13242">
    <property type="entry name" value="Hydrolase_like"/>
    <property type="match status" value="1"/>
</dbReference>
<accession>A0ABX4HUK7</accession>
<sequence length="181" mass="20605">MIEKVYIGTGSEKQVFNIFIPDRHANNILEITPEELEKENVKGIITDLDNTLVAWDEPDAPEEIIEWFKRMGDAGIEIVITSNNNENRVKLFSEPLDKSFIHSARKPLARAFQKARKDMGLKKEEIIVVGDQLLTDVLGGNLAGYYTVLVTPIVDSDGFWTKINRRIEKVIMKNLKHKGKI</sequence>
<dbReference type="InterPro" id="IPR036412">
    <property type="entry name" value="HAD-like_sf"/>
</dbReference>
<name>A0ABX4HUK7_9BACI</name>
<evidence type="ECO:0000313" key="2">
    <source>
        <dbReference type="Proteomes" id="UP000217561"/>
    </source>
</evidence>
<dbReference type="Proteomes" id="UP000217561">
    <property type="component" value="Unassembled WGS sequence"/>
</dbReference>
<dbReference type="InterPro" id="IPR023214">
    <property type="entry name" value="HAD_sf"/>
</dbReference>
<evidence type="ECO:0000313" key="1">
    <source>
        <dbReference type="EMBL" id="PBB06878.1"/>
    </source>
</evidence>
<dbReference type="InterPro" id="IPR010021">
    <property type="entry name" value="PGPP1/Gep4"/>
</dbReference>
<proteinExistence type="predicted"/>
<reference evidence="1 2" key="1">
    <citation type="submission" date="2017-08" db="EMBL/GenBank/DDBJ databases">
        <title>Salimicrobium alkalisoli sp. nov., isolated from saline alkaline soil.</title>
        <authorList>
            <person name="Zhang G."/>
            <person name="Xiong Q."/>
        </authorList>
    </citation>
    <scope>NUCLEOTIDE SEQUENCE [LARGE SCALE GENOMIC DNA]</scope>
    <source>
        <strain evidence="1 2">WN024</strain>
    </source>
</reference>
<comment type="caution">
    <text evidence="1">The sequence shown here is derived from an EMBL/GenBank/DDBJ whole genome shotgun (WGS) entry which is preliminary data.</text>
</comment>
<gene>
    <name evidence="1" type="ORF">CKW00_02120</name>
</gene>
<dbReference type="NCBIfam" id="TIGR01662">
    <property type="entry name" value="HAD-SF-IIIA"/>
    <property type="match status" value="1"/>
</dbReference>